<proteinExistence type="predicted"/>
<dbReference type="Gene3D" id="4.10.60.10">
    <property type="entry name" value="Zinc finger, CCHC-type"/>
    <property type="match status" value="1"/>
</dbReference>
<keyword evidence="3" id="KW-0472">Membrane</keyword>
<dbReference type="InterPro" id="IPR001878">
    <property type="entry name" value="Znf_CCHC"/>
</dbReference>
<dbReference type="GO" id="GO:0006508">
    <property type="term" value="P:proteolysis"/>
    <property type="evidence" value="ECO:0007669"/>
    <property type="project" value="InterPro"/>
</dbReference>
<feature type="domain" description="CCHC-type" evidence="4">
    <location>
        <begin position="209"/>
        <end position="222"/>
    </location>
</feature>
<evidence type="ECO:0000256" key="3">
    <source>
        <dbReference type="SAM" id="Phobius"/>
    </source>
</evidence>
<keyword evidence="1" id="KW-0863">Zinc-finger</keyword>
<dbReference type="GO" id="GO:0003676">
    <property type="term" value="F:nucleic acid binding"/>
    <property type="evidence" value="ECO:0007669"/>
    <property type="project" value="InterPro"/>
</dbReference>
<dbReference type="PANTHER" id="PTHR47331:SF5">
    <property type="entry name" value="RIBONUCLEASE H"/>
    <property type="match status" value="1"/>
</dbReference>
<dbReference type="InterPro" id="IPR021109">
    <property type="entry name" value="Peptidase_aspartic_dom_sf"/>
</dbReference>
<evidence type="ECO:0000256" key="1">
    <source>
        <dbReference type="PROSITE-ProRule" id="PRU00047"/>
    </source>
</evidence>
<organism evidence="5 6">
    <name type="scientific">Trichostrongylus colubriformis</name>
    <name type="common">Black scour worm</name>
    <dbReference type="NCBI Taxonomy" id="6319"/>
    <lineage>
        <taxon>Eukaryota</taxon>
        <taxon>Metazoa</taxon>
        <taxon>Ecdysozoa</taxon>
        <taxon>Nematoda</taxon>
        <taxon>Chromadorea</taxon>
        <taxon>Rhabditida</taxon>
        <taxon>Rhabditina</taxon>
        <taxon>Rhabditomorpha</taxon>
        <taxon>Strongyloidea</taxon>
        <taxon>Trichostrongylidae</taxon>
        <taxon>Trichostrongylus</taxon>
    </lineage>
</organism>
<evidence type="ECO:0000256" key="2">
    <source>
        <dbReference type="SAM" id="MobiDB-lite"/>
    </source>
</evidence>
<keyword evidence="6" id="KW-1185">Reference proteome</keyword>
<name>A0AAN8IIM1_TRICO</name>
<dbReference type="Gene3D" id="2.40.70.10">
    <property type="entry name" value="Acid Proteases"/>
    <property type="match status" value="1"/>
</dbReference>
<dbReference type="Proteomes" id="UP001331761">
    <property type="component" value="Unassembled WGS sequence"/>
</dbReference>
<comment type="caution">
    <text evidence="5">The sequence shown here is derived from an EMBL/GenBank/DDBJ whole genome shotgun (WGS) entry which is preliminary data.</text>
</comment>
<evidence type="ECO:0000259" key="4">
    <source>
        <dbReference type="PROSITE" id="PS50158"/>
    </source>
</evidence>
<dbReference type="PROSITE" id="PS50158">
    <property type="entry name" value="ZF_CCHC"/>
    <property type="match status" value="1"/>
</dbReference>
<evidence type="ECO:0000313" key="6">
    <source>
        <dbReference type="Proteomes" id="UP001331761"/>
    </source>
</evidence>
<gene>
    <name evidence="5" type="ORF">GCK32_008249</name>
</gene>
<evidence type="ECO:0000313" key="5">
    <source>
        <dbReference type="EMBL" id="KAK5974926.1"/>
    </source>
</evidence>
<feature type="region of interest" description="Disordered" evidence="2">
    <location>
        <begin position="177"/>
        <end position="198"/>
    </location>
</feature>
<keyword evidence="1" id="KW-0862">Zinc</keyword>
<dbReference type="SMART" id="SM00343">
    <property type="entry name" value="ZnF_C2HC"/>
    <property type="match status" value="3"/>
</dbReference>
<feature type="region of interest" description="Disordered" evidence="2">
    <location>
        <begin position="283"/>
        <end position="310"/>
    </location>
</feature>
<dbReference type="EMBL" id="WIXE01013635">
    <property type="protein sequence ID" value="KAK5974926.1"/>
    <property type="molecule type" value="Genomic_DNA"/>
</dbReference>
<accession>A0AAN8IIM1</accession>
<keyword evidence="1" id="KW-0479">Metal-binding</keyword>
<dbReference type="PANTHER" id="PTHR47331">
    <property type="entry name" value="PHD-TYPE DOMAIN-CONTAINING PROTEIN"/>
    <property type="match status" value="1"/>
</dbReference>
<keyword evidence="3" id="KW-0812">Transmembrane</keyword>
<protein>
    <recommendedName>
        <fullName evidence="4">CCHC-type domain-containing protein</fullName>
    </recommendedName>
</protein>
<reference evidence="5 6" key="1">
    <citation type="submission" date="2019-10" db="EMBL/GenBank/DDBJ databases">
        <title>Assembly and Annotation for the nematode Trichostrongylus colubriformis.</title>
        <authorList>
            <person name="Martin J."/>
        </authorList>
    </citation>
    <scope>NUCLEOTIDE SEQUENCE [LARGE SCALE GENOMIC DNA]</scope>
    <source>
        <strain evidence="5">G859</strain>
        <tissue evidence="5">Whole worm</tissue>
    </source>
</reference>
<dbReference type="GO" id="GO:0008270">
    <property type="term" value="F:zinc ion binding"/>
    <property type="evidence" value="ECO:0007669"/>
    <property type="project" value="UniProtKB-KW"/>
</dbReference>
<feature type="transmembrane region" description="Helical" evidence="3">
    <location>
        <begin position="719"/>
        <end position="739"/>
    </location>
</feature>
<dbReference type="AlphaFoldDB" id="A0AAN8IIM1"/>
<dbReference type="InterPro" id="IPR001969">
    <property type="entry name" value="Aspartic_peptidase_AS"/>
</dbReference>
<dbReference type="InterPro" id="IPR008737">
    <property type="entry name" value="DUF1758"/>
</dbReference>
<dbReference type="PROSITE" id="PS00141">
    <property type="entry name" value="ASP_PROTEASE"/>
    <property type="match status" value="1"/>
</dbReference>
<keyword evidence="3" id="KW-1133">Transmembrane helix</keyword>
<dbReference type="Pfam" id="PF05585">
    <property type="entry name" value="DUF1758"/>
    <property type="match status" value="1"/>
</dbReference>
<dbReference type="GO" id="GO:0004190">
    <property type="term" value="F:aspartic-type endopeptidase activity"/>
    <property type="evidence" value="ECO:0007669"/>
    <property type="project" value="InterPro"/>
</dbReference>
<sequence>MKKCEDLERMVLEPPLEEDSRRVYVAYKRMELCKWKTLLESEVANVARALENYSSTADDLDPQTPSLPDILQKVNANVETTAQHMDTAYSAITTIEMFLEELDNVTKEHKDSVPNRSPDVPPMNLKQLLGKFTEDVQRQVLRRKEQDSPERSWDTATLLSVAKSYIAMELKIVSRTNKKREHHPPAAQSFKEKTSSCKESQRRTERRNCFYCGKQDHVPRDCEFVRTREARLDIIRKKKLCHNCGAKDHMVSQRMGGPCRLCKQHGHHTSVCRQLFSAPAKPSAAQDVKTVTQPQTSSKTTPKRSKTSISTKVNTTLTEQGQVQDGVPNTAVYVNHHRNGTNVHILVGQAQVLNPRNQALEVVHVMLDTGADRSFISTQLADHLELRDIKSVELSISTFGSQQPLKRTCGVTELQMWDAQGKAHKVTVTKIDTVTEPILRSNLSHEDKQFLCDHNMSLSINSNVTDLHPQVLLGCADLYSFLDKGLTAETSLPSGLKLIPSKLGYLVSGRVSDSDDDFTEDPQEVVEFRRSEEGIVQAESVLENAHKELYSANSSPEGRSSPEELISTPRYELRPRKRVNYSEDTAHCATVHSSGRAPMKLFVTCVTVLMLATGVTSKAAAVGQMSCVSGGVSISTHSIERYEICAEHHCYLENHPKGNETIRFPPEILLHTYNVQLKLFDGQNLTVLETSCPPESFCDHIQCWFCTANVFNPECSPRAAITAITIILYISIALLYALCYVPMVFGKPCRIVGKAFWSLCKAVGYLLWKICCRRLVRRRQRYDVEALLRTPLLAILGTIAVASACQDIDMFSYHDSVCMFSAKGIKRCALETTELM</sequence>